<evidence type="ECO:0000313" key="9">
    <source>
        <dbReference type="EMBL" id="KAA1194360.1"/>
    </source>
</evidence>
<dbReference type="Gene3D" id="3.30.70.1320">
    <property type="entry name" value="Multidrug efflux transporter AcrB pore domain like"/>
    <property type="match status" value="1"/>
</dbReference>
<evidence type="ECO:0000256" key="1">
    <source>
        <dbReference type="ARBA" id="ARBA00004651"/>
    </source>
</evidence>
<dbReference type="GO" id="GO:0005886">
    <property type="term" value="C:plasma membrane"/>
    <property type="evidence" value="ECO:0007669"/>
    <property type="project" value="UniProtKB-SubCell"/>
</dbReference>
<feature type="transmembrane region" description="Helical" evidence="8">
    <location>
        <begin position="917"/>
        <end position="941"/>
    </location>
</feature>
<accession>A0A5B0X4N8</accession>
<feature type="transmembrane region" description="Helical" evidence="8">
    <location>
        <begin position="528"/>
        <end position="547"/>
    </location>
</feature>
<keyword evidence="7 8" id="KW-0472">Membrane</keyword>
<dbReference type="Gene3D" id="3.30.70.1430">
    <property type="entry name" value="Multidrug efflux transporter AcrB pore domain"/>
    <property type="match status" value="2"/>
</dbReference>
<feature type="transmembrane region" description="Helical" evidence="8">
    <location>
        <begin position="390"/>
        <end position="414"/>
    </location>
</feature>
<dbReference type="SUPFAM" id="SSF82714">
    <property type="entry name" value="Multidrug efflux transporter AcrB TolC docking domain, DN and DC subdomains"/>
    <property type="match status" value="2"/>
</dbReference>
<dbReference type="Gene3D" id="3.30.70.1440">
    <property type="entry name" value="Multidrug efflux transporter AcrB pore domain"/>
    <property type="match status" value="1"/>
</dbReference>
<comment type="similarity">
    <text evidence="2">Belongs to the resistance-nodulation-cell division (RND) (TC 2.A.6) family.</text>
</comment>
<comment type="caution">
    <text evidence="9">The sequence shown here is derived from an EMBL/GenBank/DDBJ whole genome shotgun (WGS) entry which is preliminary data.</text>
</comment>
<keyword evidence="5 8" id="KW-0812">Transmembrane</keyword>
<dbReference type="InterPro" id="IPR004763">
    <property type="entry name" value="CusA-like"/>
</dbReference>
<dbReference type="SUPFAM" id="SSF82693">
    <property type="entry name" value="Multidrug efflux transporter AcrB pore domain, PN1, PN2, PC1 and PC2 subdomains"/>
    <property type="match status" value="2"/>
</dbReference>
<protein>
    <submittedName>
        <fullName evidence="9">Efflux RND transporter permease subunit</fullName>
    </submittedName>
</protein>
<dbReference type="PANTHER" id="PTHR32063:SF19">
    <property type="entry name" value="CATION EFFLUX SYSTEM PROTEIN CUSA"/>
    <property type="match status" value="1"/>
</dbReference>
<evidence type="ECO:0000256" key="5">
    <source>
        <dbReference type="ARBA" id="ARBA00022692"/>
    </source>
</evidence>
<feature type="transmembrane region" description="Helical" evidence="8">
    <location>
        <begin position="865"/>
        <end position="884"/>
    </location>
</feature>
<feature type="transmembrane region" description="Helical" evidence="8">
    <location>
        <begin position="477"/>
        <end position="498"/>
    </location>
</feature>
<evidence type="ECO:0000256" key="2">
    <source>
        <dbReference type="ARBA" id="ARBA00010942"/>
    </source>
</evidence>
<reference evidence="9 10" key="1">
    <citation type="submission" date="2019-09" db="EMBL/GenBank/DDBJ databases">
        <authorList>
            <person name="Chen X.-Y."/>
        </authorList>
    </citation>
    <scope>NUCLEOTIDE SEQUENCE [LARGE SCALE GENOMIC DNA]</scope>
    <source>
        <strain evidence="9 10">NY5</strain>
    </source>
</reference>
<dbReference type="SUPFAM" id="SSF82866">
    <property type="entry name" value="Multidrug efflux transporter AcrB transmembrane domain"/>
    <property type="match status" value="2"/>
</dbReference>
<evidence type="ECO:0000313" key="10">
    <source>
        <dbReference type="Proteomes" id="UP000323708"/>
    </source>
</evidence>
<dbReference type="Gene3D" id="1.20.1640.10">
    <property type="entry name" value="Multidrug efflux transporter AcrB transmembrane domain"/>
    <property type="match status" value="2"/>
</dbReference>
<evidence type="ECO:0000256" key="3">
    <source>
        <dbReference type="ARBA" id="ARBA00022448"/>
    </source>
</evidence>
<dbReference type="GO" id="GO:0008324">
    <property type="term" value="F:monoatomic cation transmembrane transporter activity"/>
    <property type="evidence" value="ECO:0007669"/>
    <property type="project" value="InterPro"/>
</dbReference>
<feature type="transmembrane region" description="Helical" evidence="8">
    <location>
        <begin position="891"/>
        <end position="911"/>
    </location>
</feature>
<feature type="transmembrane region" description="Helical" evidence="8">
    <location>
        <begin position="998"/>
        <end position="1024"/>
    </location>
</feature>
<dbReference type="RefSeq" id="WP_149609829.1">
    <property type="nucleotide sequence ID" value="NZ_VTUX01000001.1"/>
</dbReference>
<evidence type="ECO:0000256" key="7">
    <source>
        <dbReference type="ARBA" id="ARBA00023136"/>
    </source>
</evidence>
<dbReference type="AlphaFoldDB" id="A0A5B0X4N8"/>
<evidence type="ECO:0000256" key="4">
    <source>
        <dbReference type="ARBA" id="ARBA00022475"/>
    </source>
</evidence>
<evidence type="ECO:0000256" key="8">
    <source>
        <dbReference type="SAM" id="Phobius"/>
    </source>
</evidence>
<dbReference type="Gene3D" id="3.30.2090.10">
    <property type="entry name" value="Multidrug efflux transporter AcrB TolC docking domain, DN and DC subdomains"/>
    <property type="match status" value="2"/>
</dbReference>
<feature type="transmembrane region" description="Helical" evidence="8">
    <location>
        <begin position="967"/>
        <end position="986"/>
    </location>
</feature>
<dbReference type="EMBL" id="VTUX01000001">
    <property type="protein sequence ID" value="KAA1194360.1"/>
    <property type="molecule type" value="Genomic_DNA"/>
</dbReference>
<gene>
    <name evidence="9" type="ORF">F0M18_02710</name>
</gene>
<organism evidence="9 10">
    <name type="scientific">Pseudohalioglobus sediminis</name>
    <dbReference type="NCBI Taxonomy" id="2606449"/>
    <lineage>
        <taxon>Bacteria</taxon>
        <taxon>Pseudomonadati</taxon>
        <taxon>Pseudomonadota</taxon>
        <taxon>Gammaproteobacteria</taxon>
        <taxon>Cellvibrionales</taxon>
        <taxon>Halieaceae</taxon>
        <taxon>Pseudohalioglobus</taxon>
    </lineage>
</organism>
<name>A0A5B0X4N8_9GAMM</name>
<feature type="transmembrane region" description="Helical" evidence="8">
    <location>
        <begin position="338"/>
        <end position="357"/>
    </location>
</feature>
<feature type="transmembrane region" description="Helical" evidence="8">
    <location>
        <begin position="435"/>
        <end position="457"/>
    </location>
</feature>
<proteinExistence type="inferred from homology"/>
<keyword evidence="6 8" id="KW-1133">Transmembrane helix</keyword>
<dbReference type="Proteomes" id="UP000323708">
    <property type="component" value="Unassembled WGS sequence"/>
</dbReference>
<dbReference type="GO" id="GO:0042910">
    <property type="term" value="F:xenobiotic transmembrane transporter activity"/>
    <property type="evidence" value="ECO:0007669"/>
    <property type="project" value="TreeGrafter"/>
</dbReference>
<dbReference type="NCBIfam" id="TIGR00914">
    <property type="entry name" value="2A0601"/>
    <property type="match status" value="1"/>
</dbReference>
<evidence type="ECO:0000256" key="6">
    <source>
        <dbReference type="ARBA" id="ARBA00022989"/>
    </source>
</evidence>
<sequence length="1037" mass="112183">MIAGLIRWSIHNRFLVLLATLVLVAAGLYSVRHTPVDAIPDLSDVQVIVKTSYPGQAPQVVEDQVTYPLTTAMLSVPGAVTVRGFSFFGDSYVYVIFDDDTDMYWARSRVLEYLSQVAPSLPESARPQLGPDATGVGWVYIYSLVDRSGRHDLSELRSLQDWFLKYELQSVPGVAEVATVGGMVRQYQVRVNPDRLRAYGLPLAQVAAAIRRANQEVGASVIEMAEAEYMVRTSGYLRGLDDLSSVTLGANAQGTPLLLGDIADITTGPQMRRGVADLNGEGEAVGGIVVMRYGENARQTIDGVRQRLAQLRASLPAGVEVVTVYDRSGLIDRAVANLWRKVGEELLLVALICLLFLFHVRSSLVAIVSLPIGILAAFVVMHLQGLNANIMSLGGIAIAIGAMIDGAIVMVENLHRHLERPGAAERDRWAIVSEAAVEVGPALFFSLLIITVSFLPVFTLQAQEGRMFSPLAFTKTYAMASAAALAVTLVPVLMGYFIRGRIRSERDNPGSRALLAVFRPTLEAALRAPRLTLALAVLALLSGLWPLSRIGSEFIPPLDEGDLMYMPTTYPGISIGKARELLQQTNKLIRTVPEVESVFGKVGRAETATDPAPLTMIETFIQFKPRDQWRDGIGPEELRRELEQRVQVPGLTNAWVMPIKTRIDMLATGIKTPVGVKVAGPDLAVIEGIGQRLEEVLAAVPGTASVYSERVAGGRYIVVDIERVRAARYGLSVADVQQVVAMAVGGMNVTNTIEGLERYPVNLRYPHQYRDSPEQLALLPIVTPAGARLALGDVADIRVESGPPGIKSENARINGWTFVDIDGVDLGRYVDSARAAVARQVELPPGYSIAWSGQFEYMERAKQRLAYVVPLTLMIIVVLLYLAFRRWEPVLLLVASLPLALVGSLWLMYILGYNLSVAAGVGMIALAGVAVETGVIMLVYLEQAAASFDDDTGDLASAIVEGASKRVRPVVMTASATIIGLLPVLLGSGTGSEVMSRLAAPVVGGMVTAVLLTLLVLPVTYLLWHRRARTRGDDSGD</sequence>
<keyword evidence="3" id="KW-0813">Transport</keyword>
<dbReference type="PANTHER" id="PTHR32063">
    <property type="match status" value="1"/>
</dbReference>
<dbReference type="InterPro" id="IPR027463">
    <property type="entry name" value="AcrB_DN_DC_subdom"/>
</dbReference>
<dbReference type="InterPro" id="IPR001036">
    <property type="entry name" value="Acrflvin-R"/>
</dbReference>
<keyword evidence="4" id="KW-1003">Cell membrane</keyword>
<dbReference type="Pfam" id="PF00873">
    <property type="entry name" value="ACR_tran"/>
    <property type="match status" value="1"/>
</dbReference>
<keyword evidence="10" id="KW-1185">Reference proteome</keyword>
<comment type="subcellular location">
    <subcellularLocation>
        <location evidence="1">Cell membrane</location>
        <topology evidence="1">Multi-pass membrane protein</topology>
    </subcellularLocation>
</comment>
<dbReference type="PRINTS" id="PR00702">
    <property type="entry name" value="ACRIFLAVINRP"/>
</dbReference>